<evidence type="ECO:0000313" key="2">
    <source>
        <dbReference type="Proteomes" id="UP001364695"/>
    </source>
</evidence>
<reference evidence="1" key="1">
    <citation type="submission" date="2023-10" db="EMBL/GenBank/DDBJ databases">
        <title>Amphibacter perezi, gen. nov., sp. nov. a novel taxa of the family Comamonadaceae, class Betaproteobacteria isolated from the skin microbiota of Pelophylax perezi from different populations.</title>
        <authorList>
            <person name="Costa S."/>
            <person name="Proenca D.N."/>
            <person name="Lopes I."/>
            <person name="Morais P.V."/>
        </authorList>
    </citation>
    <scope>NUCLEOTIDE SEQUENCE</scope>
    <source>
        <strain evidence="1">SL12-8</strain>
    </source>
</reference>
<comment type="caution">
    <text evidence="1">The sequence shown here is derived from an EMBL/GenBank/DDBJ whole genome shotgun (WGS) entry which is preliminary data.</text>
</comment>
<proteinExistence type="predicted"/>
<organism evidence="1 2">
    <name type="scientific">Amphibiibacter pelophylacis</name>
    <dbReference type="NCBI Taxonomy" id="1799477"/>
    <lineage>
        <taxon>Bacteria</taxon>
        <taxon>Pseudomonadati</taxon>
        <taxon>Pseudomonadota</taxon>
        <taxon>Betaproteobacteria</taxon>
        <taxon>Burkholderiales</taxon>
        <taxon>Sphaerotilaceae</taxon>
        <taxon>Amphibiibacter</taxon>
    </lineage>
</organism>
<dbReference type="EMBL" id="JAWDIE010000006">
    <property type="protein sequence ID" value="MEJ7137887.1"/>
    <property type="molecule type" value="Genomic_DNA"/>
</dbReference>
<gene>
    <name evidence="1" type="ORF">RV045_05485</name>
</gene>
<name>A0ACC6P0Y6_9BURK</name>
<evidence type="ECO:0000313" key="1">
    <source>
        <dbReference type="EMBL" id="MEJ7137887.1"/>
    </source>
</evidence>
<dbReference type="Proteomes" id="UP001364695">
    <property type="component" value="Unassembled WGS sequence"/>
</dbReference>
<sequence>MSPMPFTVFPGRQRLNDELHARPPIRVDGPTRVSYLAFLTAPRGDDGARDTVQGAAPEGADSAPDGPHRRHLAGLFEAMALPLVPGPDARHLIIDTPAFRLKWEQHGEFCTYTFFQPVTGPAPVLDLARALSPDAAAPTALAGVPADWLAGIPGELLVATHLDVIPGTEAQVQRQLAELGDPREHWVASSLAGEAAWVFTDFRLHDGFSRITLVDGGLGRMRGGRTVQRLLEIETYRITALLAFPVAKEVSRLLGRCETHLAALIARMSQARTPEDERAILGDLTQLAAEVEHSVARTTYRFGASAAYYRLVQQRIRDLKERYLAGYPSIQGFMARRLAPALDTCAAVSRRQSDLSARIARTSALLRTRVDIELERQNQAVLLRMDQRAHLQLRLQETVEGLSVVVLTYYGSQLVNYLSKGLKPLIGWSSDTVTAISIPVIAALVAWGTHRMRRKLAAHEPRS</sequence>
<accession>A0ACC6P0Y6</accession>
<keyword evidence="2" id="KW-1185">Reference proteome</keyword>
<protein>
    <submittedName>
        <fullName evidence="1">DUF3422 domain-containing protein</fullName>
    </submittedName>
</protein>